<feature type="compositionally biased region" description="Acidic residues" evidence="1">
    <location>
        <begin position="62"/>
        <end position="75"/>
    </location>
</feature>
<evidence type="ECO:0000256" key="1">
    <source>
        <dbReference type="SAM" id="MobiDB-lite"/>
    </source>
</evidence>
<evidence type="ECO:0000313" key="2">
    <source>
        <dbReference type="EMBL" id="PPQ79775.1"/>
    </source>
</evidence>
<keyword evidence="3" id="KW-1185">Reference proteome</keyword>
<accession>A0A409WML8</accession>
<sequence>MPTVRNNAQHTAGSVPRASRGTAYPPGGPSRQRSRKRNKPRKHRDRNPFVDDEAQDGHSDQEEVQIVDEGGVVDEGEWKGVEESEQDAQESGEGEGEVGQESGQGVEDAVGTPQVVTATPVVTLNDTSDDELGQWDLFEGRVIATLPARATKTQVAAPPKKSRKTAQQRAQEDAAMRSPPHKRLKPAERALIQSGYTVAPPARPSRTAEPKPTQASTSAAAPRRRREEDTAPPVIYYKQSLPQSHSVVPPGPYIHNEREHGGSVRLSSKSQPTIDDPASPLLNEADGDYRNVEPVPVLTRTASRSTRIQTAPSPPPRTPRYRSPSLEYVDAQPQSRPRSPSIEVPNVDKGKRRTEQPSNEGRRGRSMTRRPVSTPTPSLRDADDIHMQSPQYIPAEGSSRSSGGVLRGNAFGNHPNMADFEDDGYYSDERSISQGYRDPKIQPYRPQNLQESKRLPGHHHEDPNDEAGVVHRQRRQELEDGRQDPADKSGRPQRVRRQDIQNQTLDQQIVPQVLRRQERESQPAVAGVIFMYNSDKAPGEVDADFEKPIQIKIPDISRYQTYKHVIRRTLRDWSPPRYSDNGYRIYYMDNTWTLLGNYSDIVERNVEDDDEVYWAPLDKASDKRYVQILCSNYQPSGVTFGHYPALRPSHPLSLASRSTSLDT</sequence>
<feature type="compositionally biased region" description="Low complexity" evidence="1">
    <location>
        <begin position="397"/>
        <end position="408"/>
    </location>
</feature>
<feature type="region of interest" description="Disordered" evidence="1">
    <location>
        <begin position="146"/>
        <end position="509"/>
    </location>
</feature>
<reference evidence="2 3" key="1">
    <citation type="journal article" date="2018" name="Evol. Lett.">
        <title>Horizontal gene cluster transfer increased hallucinogenic mushroom diversity.</title>
        <authorList>
            <person name="Reynolds H.T."/>
            <person name="Vijayakumar V."/>
            <person name="Gluck-Thaler E."/>
            <person name="Korotkin H.B."/>
            <person name="Matheny P.B."/>
            <person name="Slot J.C."/>
        </authorList>
    </citation>
    <scope>NUCLEOTIDE SEQUENCE [LARGE SCALE GENOMIC DNA]</scope>
    <source>
        <strain evidence="2 3">SRW20</strain>
    </source>
</reference>
<name>A0A409WML8_9AGAR</name>
<feature type="compositionally biased region" description="Low complexity" evidence="1">
    <location>
        <begin position="99"/>
        <end position="113"/>
    </location>
</feature>
<protein>
    <submittedName>
        <fullName evidence="2">Uncharacterized protein</fullName>
    </submittedName>
</protein>
<feature type="compositionally biased region" description="Polar residues" evidence="1">
    <location>
        <begin position="500"/>
        <end position="509"/>
    </location>
</feature>
<feature type="region of interest" description="Disordered" evidence="1">
    <location>
        <begin position="1"/>
        <end position="113"/>
    </location>
</feature>
<dbReference type="EMBL" id="NHYE01004988">
    <property type="protein sequence ID" value="PPQ79775.1"/>
    <property type="molecule type" value="Genomic_DNA"/>
</dbReference>
<feature type="non-terminal residue" evidence="2">
    <location>
        <position position="663"/>
    </location>
</feature>
<feature type="compositionally biased region" description="Basic and acidic residues" evidence="1">
    <location>
        <begin position="475"/>
        <end position="490"/>
    </location>
</feature>
<dbReference type="InParanoid" id="A0A409WML8"/>
<feature type="compositionally biased region" description="Polar residues" evidence="1">
    <location>
        <begin position="300"/>
        <end position="311"/>
    </location>
</feature>
<dbReference type="Proteomes" id="UP000284706">
    <property type="component" value="Unassembled WGS sequence"/>
</dbReference>
<feature type="compositionally biased region" description="Basic residues" evidence="1">
    <location>
        <begin position="32"/>
        <end position="45"/>
    </location>
</feature>
<evidence type="ECO:0000313" key="3">
    <source>
        <dbReference type="Proteomes" id="UP000284706"/>
    </source>
</evidence>
<organism evidence="2 3">
    <name type="scientific">Gymnopilus dilepis</name>
    <dbReference type="NCBI Taxonomy" id="231916"/>
    <lineage>
        <taxon>Eukaryota</taxon>
        <taxon>Fungi</taxon>
        <taxon>Dikarya</taxon>
        <taxon>Basidiomycota</taxon>
        <taxon>Agaricomycotina</taxon>
        <taxon>Agaricomycetes</taxon>
        <taxon>Agaricomycetidae</taxon>
        <taxon>Agaricales</taxon>
        <taxon>Agaricineae</taxon>
        <taxon>Hymenogastraceae</taxon>
        <taxon>Gymnopilus</taxon>
    </lineage>
</organism>
<proteinExistence type="predicted"/>
<feature type="compositionally biased region" description="Acidic residues" evidence="1">
    <location>
        <begin position="83"/>
        <end position="98"/>
    </location>
</feature>
<feature type="compositionally biased region" description="Basic and acidic residues" evidence="1">
    <location>
        <begin position="346"/>
        <end position="363"/>
    </location>
</feature>
<gene>
    <name evidence="2" type="ORF">CVT26_012364</name>
</gene>
<dbReference type="AlphaFoldDB" id="A0A409WML8"/>
<comment type="caution">
    <text evidence="2">The sequence shown here is derived from an EMBL/GenBank/DDBJ whole genome shotgun (WGS) entry which is preliminary data.</text>
</comment>
<feature type="compositionally biased region" description="Basic and acidic residues" evidence="1">
    <location>
        <begin position="451"/>
        <end position="462"/>
    </location>
</feature>
<feature type="compositionally biased region" description="Polar residues" evidence="1">
    <location>
        <begin position="1"/>
        <end position="12"/>
    </location>
</feature>